<evidence type="ECO:0000256" key="13">
    <source>
        <dbReference type="ARBA" id="ARBA00033392"/>
    </source>
</evidence>
<dbReference type="NCBIfam" id="TIGR00088">
    <property type="entry name" value="trmD"/>
    <property type="match status" value="1"/>
</dbReference>
<dbReference type="NCBIfam" id="NF000648">
    <property type="entry name" value="PRK00026.1"/>
    <property type="match status" value="1"/>
</dbReference>
<dbReference type="InterPro" id="IPR023148">
    <property type="entry name" value="tRNA_m1G_MeTrfase_C_sf"/>
</dbReference>
<dbReference type="CDD" id="cd18080">
    <property type="entry name" value="TrmD-like"/>
    <property type="match status" value="1"/>
</dbReference>
<evidence type="ECO:0000256" key="4">
    <source>
        <dbReference type="ARBA" id="ARBA00011738"/>
    </source>
</evidence>
<evidence type="ECO:0000256" key="3">
    <source>
        <dbReference type="ARBA" id="ARBA00007630"/>
    </source>
</evidence>
<feature type="domain" description="tRNA methyltransferase TRMD/TRM10-type" evidence="18">
    <location>
        <begin position="3"/>
        <end position="212"/>
    </location>
</feature>
<feature type="binding site" evidence="16">
    <location>
        <begin position="133"/>
        <end position="138"/>
    </location>
    <ligand>
        <name>S-adenosyl-L-methionine</name>
        <dbReference type="ChEBI" id="CHEBI:59789"/>
    </ligand>
</feature>
<comment type="caution">
    <text evidence="15">Lacks conserved residue(s) required for the propagation of feature annotation.</text>
</comment>
<keyword evidence="9 15" id="KW-0808">Transferase</keyword>
<dbReference type="AlphaFoldDB" id="A0A832QEW6"/>
<dbReference type="InterPro" id="IPR029028">
    <property type="entry name" value="Alpha/beta_knot_MTases"/>
</dbReference>
<evidence type="ECO:0000259" key="18">
    <source>
        <dbReference type="Pfam" id="PF01746"/>
    </source>
</evidence>
<comment type="function">
    <text evidence="1 15 17">Specifically methylates guanosine-37 in various tRNAs.</text>
</comment>
<evidence type="ECO:0000256" key="16">
    <source>
        <dbReference type="PIRSR" id="PIRSR000386-1"/>
    </source>
</evidence>
<dbReference type="Gene3D" id="1.10.1270.20">
    <property type="entry name" value="tRNA(m1g37)methyltransferase, domain 2"/>
    <property type="match status" value="1"/>
</dbReference>
<keyword evidence="11 15" id="KW-0819">tRNA processing</keyword>
<dbReference type="FunFam" id="3.40.1280.10:FF:000001">
    <property type="entry name" value="tRNA (guanine-N(1)-)-methyltransferase"/>
    <property type="match status" value="1"/>
</dbReference>
<dbReference type="Pfam" id="PF01746">
    <property type="entry name" value="tRNA_m1G_MT"/>
    <property type="match status" value="1"/>
</dbReference>
<keyword evidence="8 15" id="KW-0489">Methyltransferase</keyword>
<evidence type="ECO:0000256" key="14">
    <source>
        <dbReference type="ARBA" id="ARBA00047783"/>
    </source>
</evidence>
<dbReference type="Proteomes" id="UP000576550">
    <property type="component" value="Unassembled WGS sequence"/>
</dbReference>
<dbReference type="EC" id="2.1.1.228" evidence="5 15"/>
<accession>A0A832QEW6</accession>
<comment type="catalytic activity">
    <reaction evidence="14 15 17">
        <text>guanosine(37) in tRNA + S-adenosyl-L-methionine = N(1)-methylguanosine(37) in tRNA + S-adenosyl-L-homocysteine + H(+)</text>
        <dbReference type="Rhea" id="RHEA:36899"/>
        <dbReference type="Rhea" id="RHEA-COMP:10145"/>
        <dbReference type="Rhea" id="RHEA-COMP:10147"/>
        <dbReference type="ChEBI" id="CHEBI:15378"/>
        <dbReference type="ChEBI" id="CHEBI:57856"/>
        <dbReference type="ChEBI" id="CHEBI:59789"/>
        <dbReference type="ChEBI" id="CHEBI:73542"/>
        <dbReference type="ChEBI" id="CHEBI:74269"/>
        <dbReference type="EC" id="2.1.1.228"/>
    </reaction>
</comment>
<evidence type="ECO:0000256" key="1">
    <source>
        <dbReference type="ARBA" id="ARBA00002634"/>
    </source>
</evidence>
<dbReference type="GO" id="GO:0052906">
    <property type="term" value="F:tRNA (guanine(37)-N1)-methyltransferase activity"/>
    <property type="evidence" value="ECO:0007669"/>
    <property type="project" value="UniProtKB-UniRule"/>
</dbReference>
<dbReference type="Gene3D" id="3.40.1280.10">
    <property type="match status" value="1"/>
</dbReference>
<evidence type="ECO:0000313" key="20">
    <source>
        <dbReference type="Proteomes" id="UP000576550"/>
    </source>
</evidence>
<protein>
    <recommendedName>
        <fullName evidence="6 15">tRNA (guanine-N(1)-)-methyltransferase</fullName>
        <ecNumber evidence="5 15">2.1.1.228</ecNumber>
    </recommendedName>
    <alternativeName>
        <fullName evidence="12 15">M1G-methyltransferase</fullName>
    </alternativeName>
    <alternativeName>
        <fullName evidence="13 15">tRNA [GM37] methyltransferase</fullName>
    </alternativeName>
</protein>
<gene>
    <name evidence="15 19" type="primary">trmD</name>
    <name evidence="19" type="ORF">GX533_00840</name>
</gene>
<keyword evidence="10 15" id="KW-0949">S-adenosyl-L-methionine</keyword>
<evidence type="ECO:0000256" key="11">
    <source>
        <dbReference type="ARBA" id="ARBA00022694"/>
    </source>
</evidence>
<dbReference type="GO" id="GO:0005829">
    <property type="term" value="C:cytosol"/>
    <property type="evidence" value="ECO:0007669"/>
    <property type="project" value="TreeGrafter"/>
</dbReference>
<dbReference type="InterPro" id="IPR016009">
    <property type="entry name" value="tRNA_MeTrfase_TRMD/TRM10"/>
</dbReference>
<dbReference type="GO" id="GO:0002939">
    <property type="term" value="P:tRNA N1-guanine methylation"/>
    <property type="evidence" value="ECO:0007669"/>
    <property type="project" value="TreeGrafter"/>
</dbReference>
<dbReference type="PANTHER" id="PTHR46417:SF1">
    <property type="entry name" value="TRNA (GUANINE-N(1)-)-METHYLTRANSFERASE"/>
    <property type="match status" value="1"/>
</dbReference>
<sequence>MTKFDIITIFPKTIEEYINTGIIRIAREKGLVEINVHDLRKWTTDKHKTVDDTPYGGGPGMIMKIEPIYNAIKELKKKNTLVAITTPKGEQLKQKKLVEFSKEKDLHMIILCGRYEGFDQRIHDYLVNYEFSVGEYVLSGGELPALVLIDGITRLIPGVLGNELSLEEETFNDNSLEYPQYTKPEDFNGWKVPDVLLSGNHKEIEEYRKTNKKMV</sequence>
<dbReference type="InterPro" id="IPR029026">
    <property type="entry name" value="tRNA_m1G_MTases_N"/>
</dbReference>
<dbReference type="PANTHER" id="PTHR46417">
    <property type="entry name" value="TRNA (GUANINE-N(1)-)-METHYLTRANSFERASE"/>
    <property type="match status" value="1"/>
</dbReference>
<comment type="subunit">
    <text evidence="4 15 17">Homodimer.</text>
</comment>
<dbReference type="PIRSF" id="PIRSF000386">
    <property type="entry name" value="tRNA_mtase"/>
    <property type="match status" value="1"/>
</dbReference>
<dbReference type="HAMAP" id="MF_00605">
    <property type="entry name" value="TrmD"/>
    <property type="match status" value="1"/>
</dbReference>
<evidence type="ECO:0000256" key="5">
    <source>
        <dbReference type="ARBA" id="ARBA00012807"/>
    </source>
</evidence>
<comment type="subcellular location">
    <subcellularLocation>
        <location evidence="2 15 17">Cytoplasm</location>
    </subcellularLocation>
</comment>
<comment type="similarity">
    <text evidence="3 15 17">Belongs to the RNA methyltransferase TrmD family.</text>
</comment>
<evidence type="ECO:0000256" key="9">
    <source>
        <dbReference type="ARBA" id="ARBA00022679"/>
    </source>
</evidence>
<evidence type="ECO:0000256" key="17">
    <source>
        <dbReference type="RuleBase" id="RU003464"/>
    </source>
</evidence>
<evidence type="ECO:0000256" key="2">
    <source>
        <dbReference type="ARBA" id="ARBA00004496"/>
    </source>
</evidence>
<dbReference type="SUPFAM" id="SSF75217">
    <property type="entry name" value="alpha/beta knot"/>
    <property type="match status" value="1"/>
</dbReference>
<keyword evidence="7 15" id="KW-0963">Cytoplasm</keyword>
<evidence type="ECO:0000313" key="19">
    <source>
        <dbReference type="EMBL" id="HHX99217.1"/>
    </source>
</evidence>
<evidence type="ECO:0000256" key="6">
    <source>
        <dbReference type="ARBA" id="ARBA00014679"/>
    </source>
</evidence>
<reference evidence="19 20" key="1">
    <citation type="journal article" date="2020" name="Biotechnol. Biofuels">
        <title>New insights from the biogas microbiome by comprehensive genome-resolved metagenomics of nearly 1600 species originating from multiple anaerobic digesters.</title>
        <authorList>
            <person name="Campanaro S."/>
            <person name="Treu L."/>
            <person name="Rodriguez-R L.M."/>
            <person name="Kovalovszki A."/>
            <person name="Ziels R.M."/>
            <person name="Maus I."/>
            <person name="Zhu X."/>
            <person name="Kougias P.G."/>
            <person name="Basile A."/>
            <person name="Luo G."/>
            <person name="Schluter A."/>
            <person name="Konstantinidis K.T."/>
            <person name="Angelidaki I."/>
        </authorList>
    </citation>
    <scope>NUCLEOTIDE SEQUENCE [LARGE SCALE GENOMIC DNA]</scope>
    <source>
        <strain evidence="19">AS05jafATM_89</strain>
    </source>
</reference>
<proteinExistence type="inferred from homology"/>
<name>A0A832QEW6_9BACT</name>
<organism evidence="19 20">
    <name type="scientific">Candidatus Dojkabacteria bacterium</name>
    <dbReference type="NCBI Taxonomy" id="2099670"/>
    <lineage>
        <taxon>Bacteria</taxon>
        <taxon>Candidatus Dojkabacteria</taxon>
    </lineage>
</organism>
<dbReference type="InterPro" id="IPR002649">
    <property type="entry name" value="tRNA_m1G_MeTrfase_TrmD"/>
</dbReference>
<evidence type="ECO:0000256" key="7">
    <source>
        <dbReference type="ARBA" id="ARBA00022490"/>
    </source>
</evidence>
<dbReference type="EMBL" id="DUTP01000002">
    <property type="protein sequence ID" value="HHX99217.1"/>
    <property type="molecule type" value="Genomic_DNA"/>
</dbReference>
<feature type="binding site" evidence="15 16">
    <location>
        <position position="113"/>
    </location>
    <ligand>
        <name>S-adenosyl-L-methionine</name>
        <dbReference type="ChEBI" id="CHEBI:59789"/>
    </ligand>
</feature>
<evidence type="ECO:0000256" key="15">
    <source>
        <dbReference type="HAMAP-Rule" id="MF_00605"/>
    </source>
</evidence>
<evidence type="ECO:0000256" key="8">
    <source>
        <dbReference type="ARBA" id="ARBA00022603"/>
    </source>
</evidence>
<evidence type="ECO:0000256" key="10">
    <source>
        <dbReference type="ARBA" id="ARBA00022691"/>
    </source>
</evidence>
<comment type="caution">
    <text evidence="19">The sequence shown here is derived from an EMBL/GenBank/DDBJ whole genome shotgun (WGS) entry which is preliminary data.</text>
</comment>
<evidence type="ECO:0000256" key="12">
    <source>
        <dbReference type="ARBA" id="ARBA00029736"/>
    </source>
</evidence>